<dbReference type="InterPro" id="IPR002505">
    <property type="entry name" value="PTA_PTB"/>
</dbReference>
<dbReference type="GO" id="GO:0050182">
    <property type="term" value="F:phosphate butyryltransferase activity"/>
    <property type="evidence" value="ECO:0007669"/>
    <property type="project" value="InterPro"/>
</dbReference>
<dbReference type="OrthoDB" id="9774179at2"/>
<sequence length="301" mass="31932">MLLDSLIDKATRDDRSTVAIAAADTAEVIEAVIDALIRNLAEFILFGDKEKITSLIKLQKPELLNNHKLKIIHTDSVGDAAKSAVQSVSNKQANVLMKGNIPTNILLKAVLDKEYGLRTGNVLSHIAFFEIPGFNQLLLVTDAAMNIAPDLVQKAQILRNAVTLAKSVGIEFPKVAVIAAVEAVNPNMQATLDAAALTMMNKRGQISECIVDGPLGLDNAISDIAAEHKGIKSDVAGKADILLVPTIEVGNVLYKSLIYFAQAKVGALLAGASAPIVLTSRADSAESKLYSLALALCCVKK</sequence>
<keyword evidence="3" id="KW-0012">Acyltransferase</keyword>
<evidence type="ECO:0000256" key="2">
    <source>
        <dbReference type="ARBA" id="ARBA00022679"/>
    </source>
</evidence>
<dbReference type="PANTHER" id="PTHR43356:SF2">
    <property type="entry name" value="PHOSPHATE ACETYLTRANSFERASE"/>
    <property type="match status" value="1"/>
</dbReference>
<dbReference type="PANTHER" id="PTHR43356">
    <property type="entry name" value="PHOSPHATE ACETYLTRANSFERASE"/>
    <property type="match status" value="1"/>
</dbReference>
<dbReference type="NCBIfam" id="TIGR02706">
    <property type="entry name" value="P_butyryltrans"/>
    <property type="match status" value="1"/>
</dbReference>
<keyword evidence="6" id="KW-1185">Reference proteome</keyword>
<evidence type="ECO:0000313" key="5">
    <source>
        <dbReference type="EMBL" id="PLS01686.1"/>
    </source>
</evidence>
<dbReference type="SUPFAM" id="SSF53659">
    <property type="entry name" value="Isocitrate/Isopropylmalate dehydrogenase-like"/>
    <property type="match status" value="1"/>
</dbReference>
<comment type="caution">
    <text evidence="5">The sequence shown here is derived from an EMBL/GenBank/DDBJ whole genome shotgun (WGS) entry which is preliminary data.</text>
</comment>
<reference evidence="5 6" key="1">
    <citation type="submission" date="2017-11" db="EMBL/GenBank/DDBJ databases">
        <title>Comparitive Functional Genomics of Dry Heat Resistant strains isolated from the Viking Spacecraft.</title>
        <authorList>
            <person name="Seuylemezian A."/>
            <person name="Cooper K."/>
            <person name="Vaishampayan P."/>
        </authorList>
    </citation>
    <scope>NUCLEOTIDE SEQUENCE [LARGE SCALE GENOMIC DNA]</scope>
    <source>
        <strain evidence="5 6">V32-6</strain>
    </source>
</reference>
<dbReference type="Proteomes" id="UP000234950">
    <property type="component" value="Unassembled WGS sequence"/>
</dbReference>
<dbReference type="InterPro" id="IPR014079">
    <property type="entry name" value="Phosphate_butyryltransferase"/>
</dbReference>
<comment type="similarity">
    <text evidence="1">Belongs to the phosphate acetyltransferase and butyryltransferase family.</text>
</comment>
<dbReference type="AlphaFoldDB" id="A0A2N5H846"/>
<evidence type="ECO:0000256" key="1">
    <source>
        <dbReference type="ARBA" id="ARBA00005656"/>
    </source>
</evidence>
<dbReference type="NCBIfam" id="NF005837">
    <property type="entry name" value="PRK07742.1"/>
    <property type="match status" value="1"/>
</dbReference>
<proteinExistence type="inferred from homology"/>
<dbReference type="PIRSF" id="PIRSF000428">
    <property type="entry name" value="P_Ac_trans"/>
    <property type="match status" value="1"/>
</dbReference>
<accession>A0A2N5H846</accession>
<dbReference type="InterPro" id="IPR012147">
    <property type="entry name" value="P_Ac_Bu_trans"/>
</dbReference>
<name>A0A2N5H846_9BACI</name>
<evidence type="ECO:0000259" key="4">
    <source>
        <dbReference type="Pfam" id="PF01515"/>
    </source>
</evidence>
<evidence type="ECO:0000256" key="3">
    <source>
        <dbReference type="ARBA" id="ARBA00023315"/>
    </source>
</evidence>
<evidence type="ECO:0000313" key="6">
    <source>
        <dbReference type="Proteomes" id="UP000234950"/>
    </source>
</evidence>
<dbReference type="GO" id="GO:0019605">
    <property type="term" value="P:butyrate metabolic process"/>
    <property type="evidence" value="ECO:0007669"/>
    <property type="project" value="InterPro"/>
</dbReference>
<dbReference type="Gene3D" id="3.40.718.10">
    <property type="entry name" value="Isopropylmalate Dehydrogenase"/>
    <property type="match status" value="1"/>
</dbReference>
<dbReference type="InterPro" id="IPR050500">
    <property type="entry name" value="Phos_Acetyltrans/Butyryltrans"/>
</dbReference>
<feature type="domain" description="Phosphate acetyl/butaryl transferase" evidence="4">
    <location>
        <begin position="76"/>
        <end position="295"/>
    </location>
</feature>
<dbReference type="RefSeq" id="WP_101651074.1">
    <property type="nucleotide sequence ID" value="NZ_PGVE01000090.1"/>
</dbReference>
<keyword evidence="2 5" id="KW-0808">Transferase</keyword>
<dbReference type="NCBIfam" id="NF006045">
    <property type="entry name" value="PRK08190.1"/>
    <property type="match status" value="1"/>
</dbReference>
<dbReference type="EMBL" id="PGVE01000090">
    <property type="protein sequence ID" value="PLS01686.1"/>
    <property type="molecule type" value="Genomic_DNA"/>
</dbReference>
<gene>
    <name evidence="5" type="ORF">CVD27_23815</name>
</gene>
<protein>
    <submittedName>
        <fullName evidence="5">Phosphate butyryltransferase</fullName>
    </submittedName>
</protein>
<organism evidence="5 6">
    <name type="scientific">Neobacillus cucumis</name>
    <dbReference type="NCBI Taxonomy" id="1740721"/>
    <lineage>
        <taxon>Bacteria</taxon>
        <taxon>Bacillati</taxon>
        <taxon>Bacillota</taxon>
        <taxon>Bacilli</taxon>
        <taxon>Bacillales</taxon>
        <taxon>Bacillaceae</taxon>
        <taxon>Neobacillus</taxon>
    </lineage>
</organism>
<dbReference type="Pfam" id="PF01515">
    <property type="entry name" value="PTA_PTB"/>
    <property type="match status" value="1"/>
</dbReference>